<keyword evidence="4" id="KW-1185">Reference proteome</keyword>
<dbReference type="OrthoDB" id="14167at2759"/>
<dbReference type="SMART" id="SM00721">
    <property type="entry name" value="BAR"/>
    <property type="match status" value="1"/>
</dbReference>
<protein>
    <recommendedName>
        <fullName evidence="2">BAR domain-containing protein</fullName>
    </recommendedName>
</protein>
<feature type="region of interest" description="Disordered" evidence="1">
    <location>
        <begin position="275"/>
        <end position="329"/>
    </location>
</feature>
<dbReference type="SUPFAM" id="SSF103657">
    <property type="entry name" value="BAR/IMD domain-like"/>
    <property type="match status" value="1"/>
</dbReference>
<feature type="compositionally biased region" description="Polar residues" evidence="1">
    <location>
        <begin position="309"/>
        <end position="329"/>
    </location>
</feature>
<evidence type="ECO:0000313" key="3">
    <source>
        <dbReference type="EMBL" id="QSL65807.1"/>
    </source>
</evidence>
<reference evidence="3" key="1">
    <citation type="submission" date="2020-06" db="EMBL/GenBank/DDBJ databases">
        <title>Genomes of multiple members of Pneumocystis genus reveal paths to human pathogen Pneumocystis jirovecii.</title>
        <authorList>
            <person name="Cisse O.H."/>
            <person name="Ma L."/>
            <person name="Dekker J."/>
            <person name="Khil P."/>
            <person name="Jo J."/>
            <person name="Brenchley J."/>
            <person name="Blair R."/>
            <person name="Pahar B."/>
            <person name="Chabe M."/>
            <person name="Van Rompay K.A."/>
            <person name="Keesler R."/>
            <person name="Sukura A."/>
            <person name="Hirsch V."/>
            <person name="Kutty G."/>
            <person name="Liu Y."/>
            <person name="Peng L."/>
            <person name="Chen J."/>
            <person name="Song J."/>
            <person name="Weissenbacher-Lang C."/>
            <person name="Xu J."/>
            <person name="Upham N.S."/>
            <person name="Stajich J.E."/>
            <person name="Cuomo C.A."/>
            <person name="Cushion M.T."/>
            <person name="Kovacs J.A."/>
        </authorList>
    </citation>
    <scope>NUCLEOTIDE SEQUENCE</scope>
    <source>
        <strain evidence="3">2A</strain>
    </source>
</reference>
<organism evidence="3 4">
    <name type="scientific">Pneumocystis wakefieldiae</name>
    <dbReference type="NCBI Taxonomy" id="38082"/>
    <lineage>
        <taxon>Eukaryota</taxon>
        <taxon>Fungi</taxon>
        <taxon>Dikarya</taxon>
        <taxon>Ascomycota</taxon>
        <taxon>Taphrinomycotina</taxon>
        <taxon>Pneumocystomycetes</taxon>
        <taxon>Pneumocystaceae</taxon>
        <taxon>Pneumocystis</taxon>
    </lineage>
</organism>
<proteinExistence type="predicted"/>
<evidence type="ECO:0000256" key="1">
    <source>
        <dbReference type="SAM" id="MobiDB-lite"/>
    </source>
</evidence>
<dbReference type="Pfam" id="PF03114">
    <property type="entry name" value="BAR"/>
    <property type="match status" value="1"/>
</dbReference>
<name>A0A899GB49_9ASCO</name>
<sequence length="496" mass="57361">MQKKIGRLGQWTKEMLGREQRTQTTDEFKELEQEMQMRHEGVDNIYNCINQWAKSLFNRREDRKHTLMDLFSQALLSFGEKFSPESVYGQGLLKYGSAHKEISKEQERFINGVSNGVLESMERSLVQFKAYQTARKKLESRRLTYDSVSNRFIKTKKEDPRIEEELRAAKAKYEEACESIYDRIYSIQQAETTQLNDLTLLLDLELRYYERCFMIIQNLKESWAEISNSYEANSKYVKHQQISAHAFNNCGENILNRPSLPFQSGMTALSLERKMSEIDLNSPRQTSSFRPTPTRISPESPYSIHDENTQNISSSTLEQSFKTSEQDTSMLSNVNAPVIPPRTYERSDRKNNTLSTKSYLTLKDSSVKSFYSTYENVSEDNSLSFDENKDFYSENNLSGFLNTSSNSCDPMLKSYSSSKSTTSKVNTLEYPITKTRKPPIPQQFLQATDSSKLNNTCRNCNCDDYQENLFKKGLFSLKHIIVLMTTGQCNQCFHAH</sequence>
<dbReference type="Proteomes" id="UP000663699">
    <property type="component" value="Chromosome 8"/>
</dbReference>
<evidence type="ECO:0000259" key="2">
    <source>
        <dbReference type="PROSITE" id="PS51021"/>
    </source>
</evidence>
<dbReference type="InterPro" id="IPR027267">
    <property type="entry name" value="AH/BAR_dom_sf"/>
</dbReference>
<dbReference type="PROSITE" id="PS51021">
    <property type="entry name" value="BAR"/>
    <property type="match status" value="1"/>
</dbReference>
<gene>
    <name evidence="3" type="ORF">MERGE_000085</name>
</gene>
<dbReference type="EMBL" id="CP054539">
    <property type="protein sequence ID" value="QSL65807.1"/>
    <property type="molecule type" value="Genomic_DNA"/>
</dbReference>
<dbReference type="GO" id="GO:0005737">
    <property type="term" value="C:cytoplasm"/>
    <property type="evidence" value="ECO:0007669"/>
    <property type="project" value="InterPro"/>
</dbReference>
<dbReference type="InterPro" id="IPR004148">
    <property type="entry name" value="BAR_dom"/>
</dbReference>
<feature type="domain" description="BAR" evidence="2">
    <location>
        <begin position="13"/>
        <end position="232"/>
    </location>
</feature>
<feature type="compositionally biased region" description="Polar residues" evidence="1">
    <location>
        <begin position="282"/>
        <end position="297"/>
    </location>
</feature>
<evidence type="ECO:0000313" key="4">
    <source>
        <dbReference type="Proteomes" id="UP000663699"/>
    </source>
</evidence>
<dbReference type="AlphaFoldDB" id="A0A899GB49"/>
<accession>A0A899GB49</accession>
<dbReference type="Gene3D" id="1.20.1270.60">
    <property type="entry name" value="Arfaptin homology (AH) domain/BAR domain"/>
    <property type="match status" value="1"/>
</dbReference>